<dbReference type="AlphaFoldDB" id="A0A2S0N120"/>
<dbReference type="Gene3D" id="3.30.1330.200">
    <property type="match status" value="1"/>
</dbReference>
<dbReference type="EMBL" id="CP027669">
    <property type="protein sequence ID" value="AVO41613.1"/>
    <property type="molecule type" value="Genomic_DNA"/>
</dbReference>
<protein>
    <recommendedName>
        <fullName evidence="3">Probable chemoreceptor glutamine deamidase CheD</fullName>
        <ecNumber evidence="3">3.5.1.44</ecNumber>
    </recommendedName>
</protein>
<dbReference type="KEGG" id="simp:C6571_10220"/>
<dbReference type="PANTHER" id="PTHR35147">
    <property type="entry name" value="CHEMORECEPTOR GLUTAMINE DEAMIDASE CHED-RELATED"/>
    <property type="match status" value="1"/>
</dbReference>
<keyword evidence="2 3" id="KW-0378">Hydrolase</keyword>
<dbReference type="EC" id="3.5.1.44" evidence="3"/>
<evidence type="ECO:0000256" key="3">
    <source>
        <dbReference type="HAMAP-Rule" id="MF_01440"/>
    </source>
</evidence>
<dbReference type="GO" id="GO:0006935">
    <property type="term" value="P:chemotaxis"/>
    <property type="evidence" value="ECO:0007669"/>
    <property type="project" value="UniProtKB-UniRule"/>
</dbReference>
<name>A0A2S0N120_9BURK</name>
<keyword evidence="5" id="KW-0675">Receptor</keyword>
<dbReference type="InterPro" id="IPR038592">
    <property type="entry name" value="CheD-like_sf"/>
</dbReference>
<evidence type="ECO:0000256" key="2">
    <source>
        <dbReference type="ARBA" id="ARBA00022801"/>
    </source>
</evidence>
<sequence>MIPPRSIHASAVSPPSAMDRRRAPRIAPLAPEIYGSNVVVSPESSLEELKSRPRKPGLASFFYLDHHFQYNAVKVLPGEYFVANENLVIMTVLGSCIAACIWDSRMRVGGMNHFMLPDGDSMDVSGRYGSYAMELLINEMLKLGARRETMQAKIFGGAQVMHSFTTMNVGERNTAFVVNYLQTERIPIVSEDVLDIYPRKVCFFPVTGKAMVKRLAHAHPEALVAEEKRGNARTVAQETSGGSVDLF</sequence>
<dbReference type="OrthoDB" id="9807202at2"/>
<comment type="catalytic activity">
    <reaction evidence="3">
        <text>L-glutaminyl-[protein] + H2O = L-glutamyl-[protein] + NH4(+)</text>
        <dbReference type="Rhea" id="RHEA:16441"/>
        <dbReference type="Rhea" id="RHEA-COMP:10207"/>
        <dbReference type="Rhea" id="RHEA-COMP:10208"/>
        <dbReference type="ChEBI" id="CHEBI:15377"/>
        <dbReference type="ChEBI" id="CHEBI:28938"/>
        <dbReference type="ChEBI" id="CHEBI:29973"/>
        <dbReference type="ChEBI" id="CHEBI:30011"/>
        <dbReference type="EC" id="3.5.1.44"/>
    </reaction>
</comment>
<dbReference type="RefSeq" id="WP_106446590.1">
    <property type="nucleotide sequence ID" value="NZ_CP027669.1"/>
</dbReference>
<keyword evidence="1 3" id="KW-0145">Chemotaxis</keyword>
<comment type="function">
    <text evidence="3">Probably deamidates glutamine residues to glutamate on methyl-accepting chemotaxis receptors (MCPs), playing an important role in chemotaxis.</text>
</comment>
<dbReference type="NCBIfam" id="NF010013">
    <property type="entry name" value="PRK13487.1"/>
    <property type="match status" value="1"/>
</dbReference>
<dbReference type="CDD" id="cd16352">
    <property type="entry name" value="CheD"/>
    <property type="match status" value="1"/>
</dbReference>
<dbReference type="InterPro" id="IPR011324">
    <property type="entry name" value="Cytotoxic_necrot_fac-like_cat"/>
</dbReference>
<comment type="similarity">
    <text evidence="3">Belongs to the CheD family.</text>
</comment>
<proteinExistence type="inferred from homology"/>
<evidence type="ECO:0000313" key="6">
    <source>
        <dbReference type="Proteomes" id="UP000239326"/>
    </source>
</evidence>
<organism evidence="5 6">
    <name type="scientific">Simplicispira suum</name>
    <dbReference type="NCBI Taxonomy" id="2109915"/>
    <lineage>
        <taxon>Bacteria</taxon>
        <taxon>Pseudomonadati</taxon>
        <taxon>Pseudomonadota</taxon>
        <taxon>Betaproteobacteria</taxon>
        <taxon>Burkholderiales</taxon>
        <taxon>Comamonadaceae</taxon>
        <taxon>Simplicispira</taxon>
    </lineage>
</organism>
<dbReference type="InterPro" id="IPR005659">
    <property type="entry name" value="Chemorcpt_Glu_NH3ase_CheD"/>
</dbReference>
<feature type="region of interest" description="Disordered" evidence="4">
    <location>
        <begin position="1"/>
        <end position="20"/>
    </location>
</feature>
<gene>
    <name evidence="3" type="primary">cheD</name>
    <name evidence="5" type="ORF">C6571_10220</name>
</gene>
<evidence type="ECO:0000313" key="5">
    <source>
        <dbReference type="EMBL" id="AVO41613.1"/>
    </source>
</evidence>
<dbReference type="GO" id="GO:0050568">
    <property type="term" value="F:protein-glutamine glutaminase activity"/>
    <property type="evidence" value="ECO:0007669"/>
    <property type="project" value="UniProtKB-UniRule"/>
</dbReference>
<dbReference type="PANTHER" id="PTHR35147:SF2">
    <property type="entry name" value="CHEMORECEPTOR GLUTAMINE DEAMIDASE CHED-RELATED"/>
    <property type="match status" value="1"/>
</dbReference>
<keyword evidence="6" id="KW-1185">Reference proteome</keyword>
<dbReference type="HAMAP" id="MF_01440">
    <property type="entry name" value="CheD"/>
    <property type="match status" value="1"/>
</dbReference>
<reference evidence="5 6" key="1">
    <citation type="submission" date="2018-03" db="EMBL/GenBank/DDBJ databases">
        <title>Genome sequencing of Simplicispira sp.</title>
        <authorList>
            <person name="Kim S.-J."/>
            <person name="Heo J."/>
            <person name="Kwon S.-W."/>
        </authorList>
    </citation>
    <scope>NUCLEOTIDE SEQUENCE [LARGE SCALE GENOMIC DNA]</scope>
    <source>
        <strain evidence="5 6">SC1-8</strain>
    </source>
</reference>
<evidence type="ECO:0000256" key="4">
    <source>
        <dbReference type="SAM" id="MobiDB-lite"/>
    </source>
</evidence>
<dbReference type="SUPFAM" id="SSF64438">
    <property type="entry name" value="CNF1/YfiH-like putative cysteine hydrolases"/>
    <property type="match status" value="1"/>
</dbReference>
<dbReference type="Proteomes" id="UP000239326">
    <property type="component" value="Chromosome"/>
</dbReference>
<accession>A0A2S0N120</accession>
<evidence type="ECO:0000256" key="1">
    <source>
        <dbReference type="ARBA" id="ARBA00022500"/>
    </source>
</evidence>
<dbReference type="Pfam" id="PF03975">
    <property type="entry name" value="CheD"/>
    <property type="match status" value="1"/>
</dbReference>